<dbReference type="InterPro" id="IPR000326">
    <property type="entry name" value="PAP2/HPO"/>
</dbReference>
<sequence length="185" mass="19948">MQLYDVDAAATRTINGLAGASTTIDFLMISISAVGIPLLVLAVAGQWWRGSDRSHNRHVLFAAGFSFLLGLAINQIILLFVHRLRPYDGGITHLLIDRSADPSFPSDHATATFAIAAAFLLHGMRRLGLWFLAAAVLVTISRVYVGTHYVGDVLGGASTGIVAAMLVRSLYREGTRADRMITNIL</sequence>
<organism evidence="3 4">
    <name type="scientific">Afipia carboxydohydrogena</name>
    <name type="common">Pseudomonas carboxydohydrogena</name>
    <dbReference type="NCBI Taxonomy" id="290"/>
    <lineage>
        <taxon>Bacteria</taxon>
        <taxon>Pseudomonadati</taxon>
        <taxon>Pseudomonadota</taxon>
        <taxon>Alphaproteobacteria</taxon>
        <taxon>Hyphomicrobiales</taxon>
        <taxon>Nitrobacteraceae</taxon>
        <taxon>Afipia</taxon>
    </lineage>
</organism>
<evidence type="ECO:0000256" key="1">
    <source>
        <dbReference type="SAM" id="Phobius"/>
    </source>
</evidence>
<keyword evidence="1" id="KW-0812">Transmembrane</keyword>
<evidence type="ECO:0000313" key="4">
    <source>
        <dbReference type="Proteomes" id="UP001213907"/>
    </source>
</evidence>
<keyword evidence="1" id="KW-0472">Membrane</keyword>
<accession>A0ABY8BUM4</accession>
<proteinExistence type="predicted"/>
<feature type="domain" description="Phosphatidic acid phosphatase type 2/haloperoxidase" evidence="2">
    <location>
        <begin position="58"/>
        <end position="168"/>
    </location>
</feature>
<dbReference type="Proteomes" id="UP001213907">
    <property type="component" value="Chromosome"/>
</dbReference>
<dbReference type="Gene3D" id="1.20.144.10">
    <property type="entry name" value="Phosphatidic acid phosphatase type 2/haloperoxidase"/>
    <property type="match status" value="1"/>
</dbReference>
<feature type="transmembrane region" description="Helical" evidence="1">
    <location>
        <begin position="60"/>
        <end position="82"/>
    </location>
</feature>
<dbReference type="RefSeq" id="WP_275247598.1">
    <property type="nucleotide sequence ID" value="NZ_BAABDX010000001.1"/>
</dbReference>
<dbReference type="SUPFAM" id="SSF48317">
    <property type="entry name" value="Acid phosphatase/Vanadium-dependent haloperoxidase"/>
    <property type="match status" value="1"/>
</dbReference>
<protein>
    <submittedName>
        <fullName evidence="3">Phosphatase PAP2 family protein</fullName>
    </submittedName>
</protein>
<dbReference type="InterPro" id="IPR036938">
    <property type="entry name" value="PAP2/HPO_sf"/>
</dbReference>
<evidence type="ECO:0000259" key="2">
    <source>
        <dbReference type="SMART" id="SM00014"/>
    </source>
</evidence>
<dbReference type="SMART" id="SM00014">
    <property type="entry name" value="acidPPc"/>
    <property type="match status" value="1"/>
</dbReference>
<name>A0ABY8BUM4_AFICR</name>
<keyword evidence="1" id="KW-1133">Transmembrane helix</keyword>
<dbReference type="PANTHER" id="PTHR14969">
    <property type="entry name" value="SPHINGOSINE-1-PHOSPHATE PHOSPHOHYDROLASE"/>
    <property type="match status" value="1"/>
</dbReference>
<feature type="transmembrane region" description="Helical" evidence="1">
    <location>
        <begin position="128"/>
        <end position="147"/>
    </location>
</feature>
<keyword evidence="4" id="KW-1185">Reference proteome</keyword>
<dbReference type="PANTHER" id="PTHR14969:SF13">
    <property type="entry name" value="AT30094P"/>
    <property type="match status" value="1"/>
</dbReference>
<feature type="transmembrane region" description="Helical" evidence="1">
    <location>
        <begin position="26"/>
        <end position="48"/>
    </location>
</feature>
<reference evidence="3 4" key="1">
    <citation type="submission" date="2022-11" db="EMBL/GenBank/DDBJ databases">
        <authorList>
            <person name="Siebert D."/>
            <person name="Busche T."/>
            <person name="Saydam E."/>
            <person name="Kalinowski J."/>
            <person name="Ruckert C."/>
            <person name="Blombach B."/>
        </authorList>
    </citation>
    <scope>NUCLEOTIDE SEQUENCE [LARGE SCALE GENOMIC DNA]</scope>
    <source>
        <strain evidence="3 4">DSM 1083</strain>
    </source>
</reference>
<evidence type="ECO:0000313" key="3">
    <source>
        <dbReference type="EMBL" id="WEF52022.1"/>
    </source>
</evidence>
<dbReference type="Pfam" id="PF01569">
    <property type="entry name" value="PAP2"/>
    <property type="match status" value="1"/>
</dbReference>
<feature type="transmembrane region" description="Helical" evidence="1">
    <location>
        <begin position="153"/>
        <end position="171"/>
    </location>
</feature>
<dbReference type="EMBL" id="CP113162">
    <property type="protein sequence ID" value="WEF52022.1"/>
    <property type="molecule type" value="Genomic_DNA"/>
</dbReference>
<gene>
    <name evidence="3" type="ORF">AFIC_000480</name>
</gene>